<keyword evidence="4" id="KW-1185">Reference proteome</keyword>
<accession>A0A7R6SW14</accession>
<dbReference type="RefSeq" id="WP_201347384.1">
    <property type="nucleotide sequence ID" value="NZ_AP014546.1"/>
</dbReference>
<gene>
    <name evidence="3" type="ORF">NEJAP_2231</name>
</gene>
<evidence type="ECO:0000313" key="3">
    <source>
        <dbReference type="EMBL" id="BBB30179.1"/>
    </source>
</evidence>
<name>A0A7R6SW14_9GAMM</name>
<dbReference type="PROSITE" id="PS51257">
    <property type="entry name" value="PROKAR_LIPOPROTEIN"/>
    <property type="match status" value="1"/>
</dbReference>
<sequence>MVFKSWIIMPALCLFIAGCQTAAVLPEPDSEKAPSSPEETNKQAATASNERRAAPLAASRSDNVEYLSGQLSTMQEQVIQIKADTSELRKTTQILLARAQMLSNQSTKKAPSDTNGSVNTVEESPDLEQLTKRLNSLIKRADAQYQLVSGYTAKGEWVLIRYDRFSGESWLADNGQWNLLNESEEVLPSVFTIQLLRADKDVKGYVAARVDQATGQSWWLKQDTWLMFQ</sequence>
<feature type="signal peptide" evidence="2">
    <location>
        <begin position="1"/>
        <end position="22"/>
    </location>
</feature>
<protein>
    <recommendedName>
        <fullName evidence="5">Lipoprotein</fullName>
    </recommendedName>
</protein>
<feature type="region of interest" description="Disordered" evidence="1">
    <location>
        <begin position="105"/>
        <end position="126"/>
    </location>
</feature>
<feature type="chain" id="PRO_5032311691" description="Lipoprotein" evidence="2">
    <location>
        <begin position="23"/>
        <end position="229"/>
    </location>
</feature>
<evidence type="ECO:0008006" key="5">
    <source>
        <dbReference type="Google" id="ProtNLM"/>
    </source>
</evidence>
<dbReference type="Proteomes" id="UP000595332">
    <property type="component" value="Chromosome"/>
</dbReference>
<dbReference type="KEGG" id="njp:NEJAP_2231"/>
<organism evidence="3 4">
    <name type="scientific">Neptunomonas japonica JAMM 1380</name>
    <dbReference type="NCBI Taxonomy" id="1441457"/>
    <lineage>
        <taxon>Bacteria</taxon>
        <taxon>Pseudomonadati</taxon>
        <taxon>Pseudomonadota</taxon>
        <taxon>Gammaproteobacteria</taxon>
        <taxon>Oceanospirillales</taxon>
        <taxon>Oceanospirillaceae</taxon>
        <taxon>Neptunomonas</taxon>
    </lineage>
</organism>
<evidence type="ECO:0000313" key="4">
    <source>
        <dbReference type="Proteomes" id="UP000595332"/>
    </source>
</evidence>
<proteinExistence type="predicted"/>
<dbReference type="EMBL" id="AP014546">
    <property type="protein sequence ID" value="BBB30179.1"/>
    <property type="molecule type" value="Genomic_DNA"/>
</dbReference>
<feature type="compositionally biased region" description="Polar residues" evidence="1">
    <location>
        <begin position="105"/>
        <end position="122"/>
    </location>
</feature>
<dbReference type="AlphaFoldDB" id="A0A7R6SW14"/>
<evidence type="ECO:0000256" key="2">
    <source>
        <dbReference type="SAM" id="SignalP"/>
    </source>
</evidence>
<feature type="region of interest" description="Disordered" evidence="1">
    <location>
        <begin position="27"/>
        <end position="59"/>
    </location>
</feature>
<evidence type="ECO:0000256" key="1">
    <source>
        <dbReference type="SAM" id="MobiDB-lite"/>
    </source>
</evidence>
<keyword evidence="2" id="KW-0732">Signal</keyword>
<reference evidence="3 4" key="1">
    <citation type="journal article" date="2008" name="Int. J. Syst. Evol. Microbiol.">
        <title>Neptunomonas japonica sp. nov., an Osedax japonicus symbiont-like bacterium isolated from sediment adjacent to sperm whale carcasses off Kagoshima, Japan.</title>
        <authorList>
            <person name="Miyazaki M."/>
            <person name="Nogi Y."/>
            <person name="Fujiwara Y."/>
            <person name="Kawato M."/>
            <person name="Kubokawa K."/>
            <person name="Horikoshi K."/>
        </authorList>
    </citation>
    <scope>NUCLEOTIDE SEQUENCE [LARGE SCALE GENOMIC DNA]</scope>
    <source>
        <strain evidence="3 4">JAMM 1380</strain>
    </source>
</reference>